<feature type="region of interest" description="Disordered" evidence="1">
    <location>
        <begin position="15"/>
        <end position="34"/>
    </location>
</feature>
<organism evidence="2 3">
    <name type="scientific">Nesterenkonia alkaliphila</name>
    <dbReference type="NCBI Taxonomy" id="1463631"/>
    <lineage>
        <taxon>Bacteria</taxon>
        <taxon>Bacillati</taxon>
        <taxon>Actinomycetota</taxon>
        <taxon>Actinomycetes</taxon>
        <taxon>Micrococcales</taxon>
        <taxon>Micrococcaceae</taxon>
        <taxon>Nesterenkonia</taxon>
    </lineage>
</organism>
<protein>
    <submittedName>
        <fullName evidence="2">Uncharacterized protein</fullName>
    </submittedName>
</protein>
<evidence type="ECO:0000256" key="1">
    <source>
        <dbReference type="SAM" id="MobiDB-lite"/>
    </source>
</evidence>
<keyword evidence="3" id="KW-1185">Reference proteome</keyword>
<dbReference type="RefSeq" id="WP_157321940.1">
    <property type="nucleotide sequence ID" value="NZ_BMFX01000007.1"/>
</dbReference>
<sequence length="55" mass="6077">MNQRSQAVRDLLEAVRAKGFDPGPDGPPPDRCWHEAQVEVGDPAQYPSVQESQES</sequence>
<proteinExistence type="predicted"/>
<name>A0A7K1UGY4_9MICC</name>
<reference evidence="2 3" key="1">
    <citation type="submission" date="2019-12" db="EMBL/GenBank/DDBJ databases">
        <title>Nesterenkonia muleiensis sp. nov., a novel actinobacterium isolated from sap of Populus euphratica.</title>
        <authorList>
            <person name="Wang R."/>
        </authorList>
    </citation>
    <scope>NUCLEOTIDE SEQUENCE [LARGE SCALE GENOMIC DNA]</scope>
    <source>
        <strain evidence="2 3">F10</strain>
    </source>
</reference>
<gene>
    <name evidence="2" type="ORF">GNZ21_05055</name>
</gene>
<accession>A0A7K1UGY4</accession>
<dbReference type="Proteomes" id="UP000460157">
    <property type="component" value="Unassembled WGS sequence"/>
</dbReference>
<evidence type="ECO:0000313" key="2">
    <source>
        <dbReference type="EMBL" id="MVT25735.1"/>
    </source>
</evidence>
<comment type="caution">
    <text evidence="2">The sequence shown here is derived from an EMBL/GenBank/DDBJ whole genome shotgun (WGS) entry which is preliminary data.</text>
</comment>
<dbReference type="EMBL" id="WRPM01000031">
    <property type="protein sequence ID" value="MVT25735.1"/>
    <property type="molecule type" value="Genomic_DNA"/>
</dbReference>
<evidence type="ECO:0000313" key="3">
    <source>
        <dbReference type="Proteomes" id="UP000460157"/>
    </source>
</evidence>
<dbReference type="AlphaFoldDB" id="A0A7K1UGY4"/>